<dbReference type="Pfam" id="PF03479">
    <property type="entry name" value="PCC"/>
    <property type="match status" value="1"/>
</dbReference>
<evidence type="ECO:0000313" key="2">
    <source>
        <dbReference type="EMBL" id="SJZ41607.1"/>
    </source>
</evidence>
<dbReference type="OrthoDB" id="9791702at2"/>
<feature type="domain" description="PPC" evidence="1">
    <location>
        <begin position="4"/>
        <end position="141"/>
    </location>
</feature>
<dbReference type="SUPFAM" id="SSF117856">
    <property type="entry name" value="AF0104/ALDC/Ptd012-like"/>
    <property type="match status" value="1"/>
</dbReference>
<dbReference type="PROSITE" id="PS51742">
    <property type="entry name" value="PPC"/>
    <property type="match status" value="1"/>
</dbReference>
<dbReference type="EMBL" id="FUWO01000004">
    <property type="protein sequence ID" value="SJZ41607.1"/>
    <property type="molecule type" value="Genomic_DNA"/>
</dbReference>
<evidence type="ECO:0000313" key="3">
    <source>
        <dbReference type="Proteomes" id="UP000189941"/>
    </source>
</evidence>
<name>A0A1T4KGX1_9LACT</name>
<dbReference type="Gene3D" id="3.30.1330.80">
    <property type="entry name" value="Hypothetical protein, similar to alpha- acetolactate decarboxylase, domain 2"/>
    <property type="match status" value="1"/>
</dbReference>
<dbReference type="PIRSF" id="PIRSF016702">
    <property type="entry name" value="DNA_bp_PD1"/>
    <property type="match status" value="1"/>
</dbReference>
<dbReference type="AlphaFoldDB" id="A0A1T4KGX1"/>
<dbReference type="PANTHER" id="PTHR34988">
    <property type="entry name" value="PROTEIN, PUTATIVE-RELATED"/>
    <property type="match status" value="1"/>
</dbReference>
<dbReference type="InterPro" id="IPR025707">
    <property type="entry name" value="DNA_bp_PD1"/>
</dbReference>
<dbReference type="CDD" id="cd11378">
    <property type="entry name" value="DUF296"/>
    <property type="match status" value="1"/>
</dbReference>
<dbReference type="PANTHER" id="PTHR34988:SF1">
    <property type="entry name" value="DNA-BINDING PROTEIN"/>
    <property type="match status" value="1"/>
</dbReference>
<dbReference type="Proteomes" id="UP000189941">
    <property type="component" value="Unassembled WGS sequence"/>
</dbReference>
<accession>A0A1T4KGX1</accession>
<protein>
    <recommendedName>
        <fullName evidence="1">PPC domain-containing protein</fullName>
    </recommendedName>
</protein>
<reference evidence="3" key="1">
    <citation type="submission" date="2017-02" db="EMBL/GenBank/DDBJ databases">
        <authorList>
            <person name="Varghese N."/>
            <person name="Submissions S."/>
        </authorList>
    </citation>
    <scope>NUCLEOTIDE SEQUENCE [LARGE SCALE GENOMIC DNA]</scope>
    <source>
        <strain evidence="3">DSM 15739</strain>
    </source>
</reference>
<keyword evidence="3" id="KW-1185">Reference proteome</keyword>
<evidence type="ECO:0000259" key="1">
    <source>
        <dbReference type="PROSITE" id="PS51742"/>
    </source>
</evidence>
<dbReference type="RefSeq" id="WP_078755539.1">
    <property type="nucleotide sequence ID" value="NZ_FUWO01000004.1"/>
</dbReference>
<gene>
    <name evidence="2" type="ORF">SAMN02746011_00749</name>
</gene>
<dbReference type="InterPro" id="IPR005175">
    <property type="entry name" value="PPC_dom"/>
</dbReference>
<sequence>MEYQRFDSKIIVRLDRGDYVMDSLKEVAKKEAIQTGFVSAIGAVDLAQLNYFFLNLQNYKTVDFEEAFEVLSMNGNITQNNGEPHLHLHTVLGRSDYSTIGGHLLDARVSITLEVIINIIDTKMTREDDKEINNFKYMKFDA</sequence>
<proteinExistence type="predicted"/>
<organism evidence="2 3">
    <name type="scientific">Globicatella sulfidifaciens DSM 15739</name>
    <dbReference type="NCBI Taxonomy" id="1121925"/>
    <lineage>
        <taxon>Bacteria</taxon>
        <taxon>Bacillati</taxon>
        <taxon>Bacillota</taxon>
        <taxon>Bacilli</taxon>
        <taxon>Lactobacillales</taxon>
        <taxon>Aerococcaceae</taxon>
        <taxon>Globicatella</taxon>
    </lineage>
</organism>